<dbReference type="InterPro" id="IPR029119">
    <property type="entry name" value="MutY_C"/>
</dbReference>
<evidence type="ECO:0000256" key="15">
    <source>
        <dbReference type="ARBA" id="ARBA00041979"/>
    </source>
</evidence>
<dbReference type="InterPro" id="IPR047127">
    <property type="entry name" value="MutT-like"/>
</dbReference>
<dbReference type="SUPFAM" id="SSF55811">
    <property type="entry name" value="Nudix"/>
    <property type="match status" value="1"/>
</dbReference>
<accession>A0A3M8QQF3</accession>
<dbReference type="CDD" id="cd03425">
    <property type="entry name" value="NUDIX_MutT_NudA_like"/>
    <property type="match status" value="1"/>
</dbReference>
<dbReference type="RefSeq" id="WP_123106098.1">
    <property type="nucleotide sequence ID" value="NZ_CP127527.1"/>
</dbReference>
<keyword evidence="4" id="KW-0235">DNA replication</keyword>
<keyword evidence="8 18" id="KW-0460">Magnesium</keyword>
<organism evidence="20">
    <name type="scientific">Acidithiobacillus sulfuriphilus</name>
    <dbReference type="NCBI Taxonomy" id="1867749"/>
    <lineage>
        <taxon>Bacteria</taxon>
        <taxon>Pseudomonadati</taxon>
        <taxon>Pseudomonadota</taxon>
        <taxon>Acidithiobacillia</taxon>
        <taxon>Acidithiobacillales</taxon>
        <taxon>Acidithiobacillaceae</taxon>
        <taxon>Acidithiobacillus</taxon>
    </lineage>
</organism>
<dbReference type="GO" id="GO:0044716">
    <property type="term" value="F:8-oxo-GDP phosphatase activity"/>
    <property type="evidence" value="ECO:0007669"/>
    <property type="project" value="TreeGrafter"/>
</dbReference>
<evidence type="ECO:0000256" key="9">
    <source>
        <dbReference type="ARBA" id="ARBA00023204"/>
    </source>
</evidence>
<dbReference type="InterPro" id="IPR020476">
    <property type="entry name" value="Nudix_hydrolase"/>
</dbReference>
<feature type="binding site" evidence="18">
    <location>
        <position position="58"/>
    </location>
    <ligand>
        <name>Mg(2+)</name>
        <dbReference type="ChEBI" id="CHEBI:18420"/>
    </ligand>
</feature>
<dbReference type="NCBIfam" id="TIGR00586">
    <property type="entry name" value="mutt"/>
    <property type="match status" value="1"/>
</dbReference>
<dbReference type="GO" id="GO:0008413">
    <property type="term" value="F:8-oxo-7,8-dihydroguanosine triphosphate pyrophosphatase activity"/>
    <property type="evidence" value="ECO:0007669"/>
    <property type="project" value="InterPro"/>
</dbReference>
<evidence type="ECO:0000256" key="2">
    <source>
        <dbReference type="ARBA" id="ARBA00005582"/>
    </source>
</evidence>
<dbReference type="InterPro" id="IPR003561">
    <property type="entry name" value="Mutator_MutT"/>
</dbReference>
<dbReference type="InterPro" id="IPR013785">
    <property type="entry name" value="Aldolase_TIM"/>
</dbReference>
<keyword evidence="6" id="KW-0227">DNA damage</keyword>
<feature type="binding site" evidence="17">
    <location>
        <position position="24"/>
    </location>
    <ligand>
        <name>8-oxo-dGTP</name>
        <dbReference type="ChEBI" id="CHEBI:77896"/>
    </ligand>
</feature>
<dbReference type="CDD" id="cd00564">
    <property type="entry name" value="TMP_TenI"/>
    <property type="match status" value="1"/>
</dbReference>
<dbReference type="Pfam" id="PF02581">
    <property type="entry name" value="TMP-TENI"/>
    <property type="match status" value="1"/>
</dbReference>
<keyword evidence="9" id="KW-0234">DNA repair</keyword>
<comment type="catalytic activity">
    <reaction evidence="11">
        <text>8-oxo-GTP + H2O = 8-oxo-GMP + diphosphate + H(+)</text>
        <dbReference type="Rhea" id="RHEA:67616"/>
        <dbReference type="ChEBI" id="CHEBI:15377"/>
        <dbReference type="ChEBI" id="CHEBI:15378"/>
        <dbReference type="ChEBI" id="CHEBI:33019"/>
        <dbReference type="ChEBI" id="CHEBI:143553"/>
        <dbReference type="ChEBI" id="CHEBI:145694"/>
    </reaction>
</comment>
<keyword evidence="3" id="KW-0515">Mutator protein</keyword>
<evidence type="ECO:0000256" key="4">
    <source>
        <dbReference type="ARBA" id="ARBA00022705"/>
    </source>
</evidence>
<dbReference type="InterPro" id="IPR020084">
    <property type="entry name" value="NUDIX_hydrolase_CS"/>
</dbReference>
<feature type="binding site" evidence="17">
    <location>
        <position position="120"/>
    </location>
    <ligand>
        <name>8-oxo-dGTP</name>
        <dbReference type="ChEBI" id="CHEBI:77896"/>
    </ligand>
</feature>
<dbReference type="Gene3D" id="3.90.79.10">
    <property type="entry name" value="Nucleoside Triphosphate Pyrophosphohydrolase"/>
    <property type="match status" value="1"/>
</dbReference>
<name>A0A3M8QQF3_9PROT</name>
<dbReference type="Pfam" id="PF14815">
    <property type="entry name" value="NUDIX_4"/>
    <property type="match status" value="1"/>
</dbReference>
<dbReference type="PROSITE" id="PS00893">
    <property type="entry name" value="NUDIX_BOX"/>
    <property type="match status" value="1"/>
</dbReference>
<evidence type="ECO:0000256" key="3">
    <source>
        <dbReference type="ARBA" id="ARBA00022457"/>
    </source>
</evidence>
<evidence type="ECO:0000256" key="1">
    <source>
        <dbReference type="ARBA" id="ARBA00001946"/>
    </source>
</evidence>
<evidence type="ECO:0000313" key="20">
    <source>
        <dbReference type="EMBL" id="RNF57891.1"/>
    </source>
</evidence>
<dbReference type="EC" id="3.6.1.55" evidence="12"/>
<comment type="similarity">
    <text evidence="2">Belongs to the Nudix hydrolase family.</text>
</comment>
<comment type="caution">
    <text evidence="20">The sequence shown here is derived from an EMBL/GenBank/DDBJ whole genome shotgun (WGS) entry which is preliminary data.</text>
</comment>
<evidence type="ECO:0000256" key="7">
    <source>
        <dbReference type="ARBA" id="ARBA00022801"/>
    </source>
</evidence>
<dbReference type="PRINTS" id="PR00502">
    <property type="entry name" value="NUDIXFAMILY"/>
</dbReference>
<gene>
    <name evidence="20" type="ORF">EC580_13980</name>
</gene>
<keyword evidence="5 18" id="KW-0479">Metal-binding</keyword>
<evidence type="ECO:0000256" key="13">
    <source>
        <dbReference type="ARBA" id="ARBA00040794"/>
    </source>
</evidence>
<dbReference type="PANTHER" id="PTHR47707:SF1">
    <property type="entry name" value="NUDIX HYDROLASE FAMILY PROTEIN"/>
    <property type="match status" value="1"/>
</dbReference>
<dbReference type="GO" id="GO:0006260">
    <property type="term" value="P:DNA replication"/>
    <property type="evidence" value="ECO:0007669"/>
    <property type="project" value="UniProtKB-KW"/>
</dbReference>
<comment type="catalytic activity">
    <reaction evidence="10">
        <text>8-oxo-dGTP + H2O = 8-oxo-dGMP + diphosphate + H(+)</text>
        <dbReference type="Rhea" id="RHEA:31575"/>
        <dbReference type="ChEBI" id="CHEBI:15377"/>
        <dbReference type="ChEBI" id="CHEBI:15378"/>
        <dbReference type="ChEBI" id="CHEBI:33019"/>
        <dbReference type="ChEBI" id="CHEBI:63224"/>
        <dbReference type="ChEBI" id="CHEBI:77896"/>
        <dbReference type="EC" id="3.6.1.55"/>
    </reaction>
</comment>
<dbReference type="GO" id="GO:0046872">
    <property type="term" value="F:metal ion binding"/>
    <property type="evidence" value="ECO:0007669"/>
    <property type="project" value="UniProtKB-KW"/>
</dbReference>
<evidence type="ECO:0000259" key="19">
    <source>
        <dbReference type="PROSITE" id="PS51462"/>
    </source>
</evidence>
<dbReference type="GO" id="GO:0044715">
    <property type="term" value="F:8-oxo-dGDP phosphatase activity"/>
    <property type="evidence" value="ECO:0007669"/>
    <property type="project" value="TreeGrafter"/>
</dbReference>
<evidence type="ECO:0000256" key="11">
    <source>
        <dbReference type="ARBA" id="ARBA00036904"/>
    </source>
</evidence>
<dbReference type="NCBIfam" id="NF006530">
    <property type="entry name" value="PRK08999.1"/>
    <property type="match status" value="1"/>
</dbReference>
<evidence type="ECO:0000256" key="18">
    <source>
        <dbReference type="PIRSR" id="PIRSR603561-2"/>
    </source>
</evidence>
<dbReference type="InterPro" id="IPR000086">
    <property type="entry name" value="NUDIX_hydrolase_dom"/>
</dbReference>
<evidence type="ECO:0000256" key="14">
    <source>
        <dbReference type="ARBA" id="ARBA00041592"/>
    </source>
</evidence>
<comment type="cofactor">
    <cofactor evidence="1 18">
        <name>Mg(2+)</name>
        <dbReference type="ChEBI" id="CHEBI:18420"/>
    </cofactor>
</comment>
<protein>
    <recommendedName>
        <fullName evidence="13">8-oxo-dGTP diphosphatase</fullName>
        <ecNumber evidence="12">3.6.1.55</ecNumber>
    </recommendedName>
    <alternativeName>
        <fullName evidence="16">7,8-dihydro-8-oxoguanine-triphosphatase</fullName>
    </alternativeName>
    <alternativeName>
        <fullName evidence="15">Mutator protein MutT</fullName>
    </alternativeName>
    <alternativeName>
        <fullName evidence="14">dGTP pyrophosphohydrolase</fullName>
    </alternativeName>
</protein>
<sequence>MPSIIPVATGILQAPQGRVLADLRPEGKPWPGYWEFPGGKIEAGESPAAALVRELREELGIEVRAASPWRVMDFAYSQRTVRLHLFRVTNWEGEAHGREGQEIRWLDPEDLARLPFLPANRPIIAGLLAEKLPQPPLCLIADPQRLPSGQLLPALTAAMAGGLRWIVLRLKEQPDRTLRTQFLRLGEVAAERGVQVFLNSPEALPELRSHGLHLTQRALEEWGEEGGIPRPFGVSCHDADCLDKAARLGAGYAFLSPLFATATHPDARPLGMDAFAALAQSSSLPLLALGGITPERVAAARRAGAAGVAVLSGILESRDPAASAHAYGAAWMTSSGPLG</sequence>
<evidence type="ECO:0000256" key="17">
    <source>
        <dbReference type="PIRSR" id="PIRSR603561-1"/>
    </source>
</evidence>
<dbReference type="GO" id="GO:0006281">
    <property type="term" value="P:DNA repair"/>
    <property type="evidence" value="ECO:0007669"/>
    <property type="project" value="UniProtKB-KW"/>
</dbReference>
<evidence type="ECO:0000256" key="10">
    <source>
        <dbReference type="ARBA" id="ARBA00035861"/>
    </source>
</evidence>
<evidence type="ECO:0000256" key="16">
    <source>
        <dbReference type="ARBA" id="ARBA00042798"/>
    </source>
</evidence>
<dbReference type="PROSITE" id="PS51462">
    <property type="entry name" value="NUDIX"/>
    <property type="match status" value="1"/>
</dbReference>
<dbReference type="InterPro" id="IPR015797">
    <property type="entry name" value="NUDIX_hydrolase-like_dom_sf"/>
</dbReference>
<dbReference type="AlphaFoldDB" id="A0A3M8QQF3"/>
<evidence type="ECO:0000256" key="5">
    <source>
        <dbReference type="ARBA" id="ARBA00022723"/>
    </source>
</evidence>
<feature type="domain" description="Nudix hydrolase" evidence="19">
    <location>
        <begin position="2"/>
        <end position="131"/>
    </location>
</feature>
<dbReference type="Gene3D" id="3.20.20.70">
    <property type="entry name" value="Aldolase class I"/>
    <property type="match status" value="1"/>
</dbReference>
<dbReference type="EMBL" id="RIZI01000194">
    <property type="protein sequence ID" value="RNF57891.1"/>
    <property type="molecule type" value="Genomic_DNA"/>
</dbReference>
<feature type="binding site" evidence="18">
    <location>
        <position position="38"/>
    </location>
    <ligand>
        <name>Mg(2+)</name>
        <dbReference type="ChEBI" id="CHEBI:18420"/>
    </ligand>
</feature>
<proteinExistence type="inferred from homology"/>
<keyword evidence="7 20" id="KW-0378">Hydrolase</keyword>
<feature type="binding site" evidence="17">
    <location>
        <begin position="35"/>
        <end position="38"/>
    </location>
    <ligand>
        <name>8-oxo-dGTP</name>
        <dbReference type="ChEBI" id="CHEBI:77896"/>
    </ligand>
</feature>
<evidence type="ECO:0000256" key="8">
    <source>
        <dbReference type="ARBA" id="ARBA00022842"/>
    </source>
</evidence>
<evidence type="ECO:0000256" key="12">
    <source>
        <dbReference type="ARBA" id="ARBA00038905"/>
    </source>
</evidence>
<reference evidence="20" key="1">
    <citation type="submission" date="2018-10" db="EMBL/GenBank/DDBJ databases">
        <title>Acidithiobacillus sulfuriphilus sp. nov.: an extremely acidophilic sulfur-oxidizing chemolithotroph isolated from a neutral pH environment.</title>
        <authorList>
            <person name="Falagan C."/>
            <person name="Moya-Beltran A."/>
            <person name="Quatrini R."/>
            <person name="Johnson D.B."/>
        </authorList>
    </citation>
    <scope>NUCLEOTIDE SEQUENCE [LARGE SCALE GENOMIC DNA]</scope>
    <source>
        <strain evidence="20">CJ-2</strain>
    </source>
</reference>
<dbReference type="GO" id="GO:0035539">
    <property type="term" value="F:8-oxo-7,8-dihydrodeoxyguanosine triphosphate pyrophosphatase activity"/>
    <property type="evidence" value="ECO:0007669"/>
    <property type="project" value="UniProtKB-EC"/>
</dbReference>
<dbReference type="PANTHER" id="PTHR47707">
    <property type="entry name" value="8-OXO-DGTP DIPHOSPHATASE"/>
    <property type="match status" value="1"/>
</dbReference>
<dbReference type="InterPro" id="IPR036206">
    <property type="entry name" value="ThiamineP_synth_sf"/>
</dbReference>
<dbReference type="FunFam" id="3.90.79.10:FF:000014">
    <property type="entry name" value="8-oxo-dGTP diphosphatase MutT"/>
    <property type="match status" value="1"/>
</dbReference>
<dbReference type="GO" id="GO:0009228">
    <property type="term" value="P:thiamine biosynthetic process"/>
    <property type="evidence" value="ECO:0007669"/>
    <property type="project" value="UniProtKB-KW"/>
</dbReference>
<dbReference type="InterPro" id="IPR022998">
    <property type="entry name" value="ThiamineP_synth_TenI"/>
</dbReference>
<dbReference type="OrthoDB" id="5292845at2"/>
<dbReference type="SUPFAM" id="SSF51391">
    <property type="entry name" value="Thiamin phosphate synthase"/>
    <property type="match status" value="1"/>
</dbReference>
<evidence type="ECO:0000256" key="6">
    <source>
        <dbReference type="ARBA" id="ARBA00022763"/>
    </source>
</evidence>